<reference evidence="2 3" key="1">
    <citation type="submission" date="2020-08" db="EMBL/GenBank/DDBJ databases">
        <title>Bridging the membrane lipid divide: bacteria of the FCB group superphylum have the potential to synthesize archaeal ether lipids.</title>
        <authorList>
            <person name="Villanueva L."/>
            <person name="Von Meijenfeldt F.A.B."/>
            <person name="Westbye A.B."/>
            <person name="Yadav S."/>
            <person name="Hopmans E.C."/>
            <person name="Dutilh B.E."/>
            <person name="Sinninghe Damste J.S."/>
        </authorList>
    </citation>
    <scope>NUCLEOTIDE SEQUENCE [LARGE SCALE GENOMIC DNA]</scope>
    <source>
        <strain evidence="2">NIOZ-UU27</strain>
    </source>
</reference>
<dbReference type="GO" id="GO:0005975">
    <property type="term" value="P:carbohydrate metabolic process"/>
    <property type="evidence" value="ECO:0007669"/>
    <property type="project" value="InterPro"/>
</dbReference>
<evidence type="ECO:0000313" key="3">
    <source>
        <dbReference type="Proteomes" id="UP000650524"/>
    </source>
</evidence>
<protein>
    <submittedName>
        <fullName evidence="2">4-deoxy-4-formamido-L-arabinose-phosphoundecaprenol deformylase</fullName>
        <ecNumber evidence="2">3.5.1.n3</ecNumber>
    </submittedName>
</protein>
<organism evidence="2 3">
    <name type="scientific">Candidatus Desulfacyla euxinica</name>
    <dbReference type="NCBI Taxonomy" id="2841693"/>
    <lineage>
        <taxon>Bacteria</taxon>
        <taxon>Deltaproteobacteria</taxon>
        <taxon>Candidatus Desulfacyla</taxon>
    </lineage>
</organism>
<name>A0A8J6MWV8_9DELT</name>
<keyword evidence="2" id="KW-0378">Hydrolase</keyword>
<dbReference type="EC" id="3.5.1.n3" evidence="2"/>
<dbReference type="InterPro" id="IPR002509">
    <property type="entry name" value="NODB_dom"/>
</dbReference>
<evidence type="ECO:0000313" key="2">
    <source>
        <dbReference type="EMBL" id="MBC8176175.1"/>
    </source>
</evidence>
<dbReference type="InterPro" id="IPR011330">
    <property type="entry name" value="Glyco_hydro/deAcase_b/a-brl"/>
</dbReference>
<feature type="domain" description="NodB homology" evidence="1">
    <location>
        <begin position="1"/>
        <end position="235"/>
    </location>
</feature>
<accession>A0A8J6MWV8</accession>
<feature type="non-terminal residue" evidence="2">
    <location>
        <position position="1"/>
    </location>
</feature>
<dbReference type="SUPFAM" id="SSF88713">
    <property type="entry name" value="Glycoside hydrolase/deacetylase"/>
    <property type="match status" value="1"/>
</dbReference>
<dbReference type="Pfam" id="PF01522">
    <property type="entry name" value="Polysacc_deac_1"/>
    <property type="match status" value="1"/>
</dbReference>
<comment type="caution">
    <text evidence="2">The sequence shown here is derived from an EMBL/GenBank/DDBJ whole genome shotgun (WGS) entry which is preliminary data.</text>
</comment>
<dbReference type="PROSITE" id="PS51677">
    <property type="entry name" value="NODB"/>
    <property type="match status" value="1"/>
</dbReference>
<proteinExistence type="predicted"/>
<dbReference type="EMBL" id="JACNJD010000104">
    <property type="protein sequence ID" value="MBC8176175.1"/>
    <property type="molecule type" value="Genomic_DNA"/>
</dbReference>
<dbReference type="AlphaFoldDB" id="A0A8J6MWV8"/>
<dbReference type="Proteomes" id="UP000650524">
    <property type="component" value="Unassembled WGS sequence"/>
</dbReference>
<gene>
    <name evidence="2" type="ORF">H8E19_02120</name>
</gene>
<sequence length="271" mass="30288">LADHAVSASFFFSVGPDNMGRHLWRLIRPRFFLKMLRSSAASLYGWDILLRGTFWPGPVIGQKLGHIIRSVSDTGHEVGLHAWDHHGWQANVERMKGDAIYRSLNRGVALLTGILGRQPTCSAVPAWKCKDRVLLEKARFPFNYNSDCRGEEIFYPLVRGKALPQPQIPVTLPTYDEVIGYNGISDANYNDYMLSLIRPGKLNVLTIHAEAEGIICLEMFDRFLQMARSMGADFVPLKSLLSTSQGIGLSTIAAKEIPGRDGWISCQEVDK</sequence>
<dbReference type="GO" id="GO:0016810">
    <property type="term" value="F:hydrolase activity, acting on carbon-nitrogen (but not peptide) bonds"/>
    <property type="evidence" value="ECO:0007669"/>
    <property type="project" value="InterPro"/>
</dbReference>
<dbReference type="Gene3D" id="3.20.20.370">
    <property type="entry name" value="Glycoside hydrolase/deacetylase"/>
    <property type="match status" value="1"/>
</dbReference>
<evidence type="ECO:0000259" key="1">
    <source>
        <dbReference type="PROSITE" id="PS51677"/>
    </source>
</evidence>